<dbReference type="SUPFAM" id="SSF52540">
    <property type="entry name" value="P-loop containing nucleoside triphosphate hydrolases"/>
    <property type="match status" value="1"/>
</dbReference>
<accession>A0A178IFN8</accession>
<dbReference type="EMBL" id="LRRQ01000153">
    <property type="protein sequence ID" value="OAM87909.1"/>
    <property type="molecule type" value="Genomic_DNA"/>
</dbReference>
<dbReference type="PANTHER" id="PTHR38467">
    <property type="match status" value="1"/>
</dbReference>
<evidence type="ECO:0008006" key="3">
    <source>
        <dbReference type="Google" id="ProtNLM"/>
    </source>
</evidence>
<dbReference type="Gene3D" id="3.40.50.300">
    <property type="entry name" value="P-loop containing nucleotide triphosphate hydrolases"/>
    <property type="match status" value="1"/>
</dbReference>
<proteinExistence type="predicted"/>
<dbReference type="InterPro" id="IPR053155">
    <property type="entry name" value="F-pilin_assembly_TraC"/>
</dbReference>
<reference evidence="1 2" key="1">
    <citation type="submission" date="2016-01" db="EMBL/GenBank/DDBJ databases">
        <title>High potential of lignocellulose degradation of a new Verrucomicrobia species.</title>
        <authorList>
            <person name="Wang Y."/>
            <person name="Shi Y."/>
            <person name="Qiu Z."/>
            <person name="Liu S."/>
            <person name="Yang H."/>
        </authorList>
    </citation>
    <scope>NUCLEOTIDE SEQUENCE [LARGE SCALE GENOMIC DNA]</scope>
    <source>
        <strain evidence="1 2">TSB47</strain>
    </source>
</reference>
<dbReference type="InterPro" id="IPR027417">
    <property type="entry name" value="P-loop_NTPase"/>
</dbReference>
<dbReference type="Proteomes" id="UP000078486">
    <property type="component" value="Unassembled WGS sequence"/>
</dbReference>
<protein>
    <recommendedName>
        <fullName evidence="3">TraG P-loop domain-containing protein</fullName>
    </recommendedName>
</protein>
<organism evidence="1 2">
    <name type="scientific">Termitidicoccus mucosus</name>
    <dbReference type="NCBI Taxonomy" id="1184151"/>
    <lineage>
        <taxon>Bacteria</taxon>
        <taxon>Pseudomonadati</taxon>
        <taxon>Verrucomicrobiota</taxon>
        <taxon>Opitutia</taxon>
        <taxon>Opitutales</taxon>
        <taxon>Opitutaceae</taxon>
        <taxon>Termitidicoccus</taxon>
    </lineage>
</organism>
<sequence>MLNSSAPNGYFAGDLILYGTLEKGVASKGFVLQPPDLRGGTIAQLNAYQDKIRALLSVLGDGLRAQFQWTCNCDYRQELTQYHRATETLAMHPHIRRVRTERFERYWEKMHRRELRREQLILFISTPLAGYAPLAATRGSLADDYAKLLAQLRTRFDEITNSLRALFGGDTTVSPMDDLAHFTYFSKFLSPALANGFDINFSERFNPQQTIQENCWCSDGVNIGTGFYMDGRHHALLTFKRWPSRTYPGIILRLTTLPFLDYQITVNLDPLPTKTEVDKEEKAIERLRGEYKDSERHSLLVAIGKKERKVESLSSGFIHPFNVTYILRVWDETETGLSTKCAAIRNAITNLNGAQYNECALPSTAKKLFFASWPGWTNSPYRHRSLYAEDSYLADLLPFSATFTGLLDGAEAIYDGAQQGNLVGLRTFIGNPPTPQHAVLLGATGAGKSVHMCDLLEQTAAYYHYTVIIEEGLSYGKFTEAMGERPIILHPDGDLTINYLDTRKLPLNQLQIATAVALVSRMIGEAADEETQQIRQAMLGQYINQLYSDAFEDWSKKHRDLLPEIQRMACAAHRWKRTKMPHGTTDMEAYAELRDRIAANDDEGREAKQFIHDIPEADITAFLQDAQTERAVMATAHAYYEPTDYPQHASLVELMQFSRFPEHKKETVDHLATLLASWCAHGQYGKLFDGVTNISLTGQIAHFELGYIPEQAVELKTAAGLLISGFSRQHIISLPRHLRKRILYEELARFLDVPGGEKVVAEAYAQLRKFSCWTASIVQQYSRFKSSRIRPVVIGNSKQFFLMRQFDRTDIEDIAHDINLPESVCAAIQNYPMPEQQPEGKKFSSICFFTPVTDPPLCGTVRNIQAPKKQS</sequence>
<gene>
    <name evidence="1" type="ORF">AW736_19785</name>
</gene>
<dbReference type="AlphaFoldDB" id="A0A178IFN8"/>
<dbReference type="STRING" id="1184151.AW736_19785"/>
<comment type="caution">
    <text evidence="1">The sequence shown here is derived from an EMBL/GenBank/DDBJ whole genome shotgun (WGS) entry which is preliminary data.</text>
</comment>
<name>A0A178IFN8_9BACT</name>
<dbReference type="RefSeq" id="WP_068772050.1">
    <property type="nucleotide sequence ID" value="NZ_CP109796.1"/>
</dbReference>
<keyword evidence="2" id="KW-1185">Reference proteome</keyword>
<evidence type="ECO:0000313" key="2">
    <source>
        <dbReference type="Proteomes" id="UP000078486"/>
    </source>
</evidence>
<dbReference type="OrthoDB" id="174527at2"/>
<dbReference type="PANTHER" id="PTHR38467:SF1">
    <property type="entry name" value="CONJUGATIVE TRANSFER: ASSEMBLY"/>
    <property type="match status" value="1"/>
</dbReference>
<evidence type="ECO:0000313" key="1">
    <source>
        <dbReference type="EMBL" id="OAM87909.1"/>
    </source>
</evidence>